<evidence type="ECO:0000256" key="5">
    <source>
        <dbReference type="ARBA" id="ARBA00022553"/>
    </source>
</evidence>
<keyword evidence="4" id="KW-1003">Cell membrane</keyword>
<dbReference type="SUPFAM" id="SSF53649">
    <property type="entry name" value="Alkaline phosphatase-like"/>
    <property type="match status" value="1"/>
</dbReference>
<evidence type="ECO:0000256" key="11">
    <source>
        <dbReference type="ARBA" id="ARBA00023136"/>
    </source>
</evidence>
<dbReference type="PRINTS" id="PR00113">
    <property type="entry name" value="ALKPHPHTASE"/>
</dbReference>
<dbReference type="GeneID" id="119737102"/>
<dbReference type="InterPro" id="IPR001952">
    <property type="entry name" value="Alkaline_phosphatase"/>
</dbReference>
<evidence type="ECO:0000256" key="6">
    <source>
        <dbReference type="ARBA" id="ARBA00022622"/>
    </source>
</evidence>
<keyword evidence="20" id="KW-1185">Reference proteome</keyword>
<accession>A0A914AUD5</accession>
<evidence type="ECO:0000256" key="18">
    <source>
        <dbReference type="SAM" id="SignalP"/>
    </source>
</evidence>
<evidence type="ECO:0000256" key="17">
    <source>
        <dbReference type="RuleBase" id="RU003947"/>
    </source>
</evidence>
<feature type="binding site" evidence="15">
    <location>
        <position position="463"/>
    </location>
    <ligand>
        <name>Zn(2+)</name>
        <dbReference type="ChEBI" id="CHEBI:29105"/>
        <label>2</label>
    </ligand>
</feature>
<evidence type="ECO:0000256" key="14">
    <source>
        <dbReference type="PIRSR" id="PIRSR601952-1"/>
    </source>
</evidence>
<dbReference type="OrthoDB" id="5818554at2759"/>
<evidence type="ECO:0000256" key="8">
    <source>
        <dbReference type="ARBA" id="ARBA00022801"/>
    </source>
</evidence>
<feature type="binding site" evidence="15">
    <location>
        <position position="338"/>
    </location>
    <ligand>
        <name>Mg(2+)</name>
        <dbReference type="ChEBI" id="CHEBI:18420"/>
    </ligand>
</feature>
<reference evidence="19" key="1">
    <citation type="submission" date="2022-11" db="UniProtKB">
        <authorList>
            <consortium name="EnsemblMetazoa"/>
        </authorList>
    </citation>
    <scope>IDENTIFICATION</scope>
</reference>
<feature type="binding site" evidence="15">
    <location>
        <position position="384"/>
    </location>
    <ligand>
        <name>Zn(2+)</name>
        <dbReference type="ChEBI" id="CHEBI:29105"/>
        <label>2</label>
    </ligand>
</feature>
<feature type="signal peptide" evidence="18">
    <location>
        <begin position="1"/>
        <end position="27"/>
    </location>
</feature>
<dbReference type="Proteomes" id="UP000887568">
    <property type="component" value="Unplaced"/>
</dbReference>
<dbReference type="Gene3D" id="3.40.720.10">
    <property type="entry name" value="Alkaline Phosphatase, subunit A"/>
    <property type="match status" value="1"/>
</dbReference>
<dbReference type="RefSeq" id="XP_038067124.1">
    <property type="nucleotide sequence ID" value="XM_038211196.1"/>
</dbReference>
<feature type="binding site" evidence="15">
    <location>
        <position position="67"/>
    </location>
    <ligand>
        <name>Zn(2+)</name>
        <dbReference type="ChEBI" id="CHEBI:29105"/>
        <label>2</label>
    </ligand>
</feature>
<dbReference type="FunFam" id="3.40.720.10:FF:000008">
    <property type="entry name" value="Alkaline phosphatase"/>
    <property type="match status" value="1"/>
</dbReference>
<keyword evidence="8 17" id="KW-0378">Hydrolase</keyword>
<evidence type="ECO:0000256" key="2">
    <source>
        <dbReference type="ARBA" id="ARBA00005984"/>
    </source>
</evidence>
<dbReference type="GO" id="GO:0005886">
    <property type="term" value="C:plasma membrane"/>
    <property type="evidence" value="ECO:0007669"/>
    <property type="project" value="UniProtKB-SubCell"/>
</dbReference>
<evidence type="ECO:0000256" key="3">
    <source>
        <dbReference type="ARBA" id="ARBA00012647"/>
    </source>
</evidence>
<evidence type="ECO:0000256" key="10">
    <source>
        <dbReference type="ARBA" id="ARBA00022842"/>
    </source>
</evidence>
<dbReference type="PANTHER" id="PTHR11596">
    <property type="entry name" value="ALKALINE PHOSPHATASE"/>
    <property type="match status" value="1"/>
</dbReference>
<comment type="similarity">
    <text evidence="2 16">Belongs to the alkaline phosphatase family.</text>
</comment>
<dbReference type="SMART" id="SM00098">
    <property type="entry name" value="alkPPc"/>
    <property type="match status" value="1"/>
</dbReference>
<dbReference type="PANTHER" id="PTHR11596:SF5">
    <property type="entry name" value="ALKALINE PHOSPHATASE"/>
    <property type="match status" value="1"/>
</dbReference>
<dbReference type="GO" id="GO:0004035">
    <property type="term" value="F:alkaline phosphatase activity"/>
    <property type="evidence" value="ECO:0007669"/>
    <property type="project" value="UniProtKB-EC"/>
</dbReference>
<evidence type="ECO:0000256" key="4">
    <source>
        <dbReference type="ARBA" id="ARBA00022475"/>
    </source>
</evidence>
<feature type="active site" description="Phosphoserine intermediate" evidence="14">
    <location>
        <position position="117"/>
    </location>
</feature>
<comment type="cofactor">
    <cofactor evidence="15">
        <name>Mg(2+)</name>
        <dbReference type="ChEBI" id="CHEBI:18420"/>
    </cofactor>
    <text evidence="15">Binds 1 Mg(2+) ion.</text>
</comment>
<keyword evidence="5" id="KW-0597">Phosphoprotein</keyword>
<dbReference type="EnsemblMetazoa" id="XM_038211196.1">
    <property type="protein sequence ID" value="XP_038067124.1"/>
    <property type="gene ID" value="LOC119737102"/>
</dbReference>
<dbReference type="GO" id="GO:0098552">
    <property type="term" value="C:side of membrane"/>
    <property type="evidence" value="ECO:0007669"/>
    <property type="project" value="UniProtKB-KW"/>
</dbReference>
<organism evidence="19 20">
    <name type="scientific">Patiria miniata</name>
    <name type="common">Bat star</name>
    <name type="synonym">Asterina miniata</name>
    <dbReference type="NCBI Taxonomy" id="46514"/>
    <lineage>
        <taxon>Eukaryota</taxon>
        <taxon>Metazoa</taxon>
        <taxon>Echinodermata</taxon>
        <taxon>Eleutherozoa</taxon>
        <taxon>Asterozoa</taxon>
        <taxon>Asteroidea</taxon>
        <taxon>Valvatacea</taxon>
        <taxon>Valvatida</taxon>
        <taxon>Asterinidae</taxon>
        <taxon>Patiria</taxon>
    </lineage>
</organism>
<keyword evidence="12" id="KW-0325">Glycoprotein</keyword>
<feature type="binding site" evidence="15">
    <location>
        <position position="383"/>
    </location>
    <ligand>
        <name>Zn(2+)</name>
        <dbReference type="ChEBI" id="CHEBI:29105"/>
        <label>2</label>
    </ligand>
</feature>
<evidence type="ECO:0000256" key="13">
    <source>
        <dbReference type="ARBA" id="ARBA00023288"/>
    </source>
</evidence>
<protein>
    <recommendedName>
        <fullName evidence="3 17">Alkaline phosphatase</fullName>
        <ecNumber evidence="3 17">3.1.3.1</ecNumber>
    </recommendedName>
</protein>
<comment type="cofactor">
    <cofactor evidence="15">
        <name>Zn(2+)</name>
        <dbReference type="ChEBI" id="CHEBI:29105"/>
    </cofactor>
    <text evidence="15">Binds 2 Zn(2+) ions.</text>
</comment>
<feature type="chain" id="PRO_5036825409" description="Alkaline phosphatase" evidence="18">
    <location>
        <begin position="28"/>
        <end position="545"/>
    </location>
</feature>
<keyword evidence="10 15" id="KW-0460">Magnesium</keyword>
<keyword evidence="13" id="KW-0449">Lipoprotein</keyword>
<keyword evidence="9 15" id="KW-0862">Zinc</keyword>
<feature type="binding site" evidence="15">
    <location>
        <position position="343"/>
    </location>
    <ligand>
        <name>Zn(2+)</name>
        <dbReference type="ChEBI" id="CHEBI:29105"/>
        <label>2</label>
    </ligand>
</feature>
<feature type="binding site" evidence="15">
    <location>
        <position position="347"/>
    </location>
    <ligand>
        <name>Zn(2+)</name>
        <dbReference type="ChEBI" id="CHEBI:29105"/>
        <label>2</label>
    </ligand>
</feature>
<comment type="catalytic activity">
    <reaction evidence="17">
        <text>a phosphate monoester + H2O = an alcohol + phosphate</text>
        <dbReference type="Rhea" id="RHEA:15017"/>
        <dbReference type="ChEBI" id="CHEBI:15377"/>
        <dbReference type="ChEBI" id="CHEBI:30879"/>
        <dbReference type="ChEBI" id="CHEBI:43474"/>
        <dbReference type="ChEBI" id="CHEBI:67140"/>
        <dbReference type="EC" id="3.1.3.1"/>
    </reaction>
</comment>
<dbReference type="CDD" id="cd16012">
    <property type="entry name" value="ALP"/>
    <property type="match status" value="1"/>
</dbReference>
<dbReference type="Pfam" id="PF00245">
    <property type="entry name" value="Alk_phosphatase"/>
    <property type="match status" value="1"/>
</dbReference>
<feature type="binding site" evidence="15">
    <location>
        <position position="180"/>
    </location>
    <ligand>
        <name>Mg(2+)</name>
        <dbReference type="ChEBI" id="CHEBI:18420"/>
    </ligand>
</feature>
<name>A0A914AUD5_PATMI</name>
<dbReference type="GO" id="GO:0046872">
    <property type="term" value="F:metal ion binding"/>
    <property type="evidence" value="ECO:0007669"/>
    <property type="project" value="UniProtKB-KW"/>
</dbReference>
<sequence length="545" mass="60628">MMALTRRTSWVIWTLVLMVMCTPITNGLEETNPLFWRSEAHDELRAALRSTEHNTNRAEAVIFFIGDGLGVSTITAARIMKGQRAGAPGEEAKLSFEDFPHFGYSKTYNTNSQVPDSAGTATAYLTGVKAKRRTIGLDAGIKNVSVCYPTTMNHSVDSILKLAKEAGMAVGFVTTTRVTHASPAATYAHVPERFWEAALPEEARQAGCKDIAAQLVESDFDIDVIMGGGRGWLTPYNLSDPVEPDKFGARPDGRNLIEEWQARYSQKGIAKYVWNQTEFDRIDPWNTDYLLGLFGYEHLHYSDDRAQGVGEQPSLAEMMEKAIRLLRRKNNRFFLFIEAGRIDHAHHLSLASHALSDTIALEQAVSKAVALTNDNTLITVTADHGHTLSFAGYQPRGHKILDKIFSDERGLPYTTLGYYNGPYNSIVQKSLVETDERPNITNVNTADSNYQQQALMFHLYETHGGEDVAIFSRGPWSHLFHSVHEQNYIMHVMQYAACIGDYLDRCHTADPTEGSPVTTPGSGSAFPRSMAWLPLVLYAATRALE</sequence>
<dbReference type="PROSITE" id="PS00123">
    <property type="entry name" value="ALKALINE_PHOSPHATASE"/>
    <property type="match status" value="1"/>
</dbReference>
<evidence type="ECO:0000256" key="16">
    <source>
        <dbReference type="RuleBase" id="RU003946"/>
    </source>
</evidence>
<evidence type="ECO:0000313" key="20">
    <source>
        <dbReference type="Proteomes" id="UP000887568"/>
    </source>
</evidence>
<dbReference type="AlphaFoldDB" id="A0A914AUD5"/>
<dbReference type="InterPro" id="IPR017850">
    <property type="entry name" value="Alkaline_phosphatase_core_sf"/>
</dbReference>
<evidence type="ECO:0000313" key="19">
    <source>
        <dbReference type="EnsemblMetazoa" id="XP_038067124.1"/>
    </source>
</evidence>
<evidence type="ECO:0000256" key="9">
    <source>
        <dbReference type="ARBA" id="ARBA00022833"/>
    </source>
</evidence>
<evidence type="ECO:0000256" key="12">
    <source>
        <dbReference type="ARBA" id="ARBA00023180"/>
    </source>
</evidence>
<evidence type="ECO:0000256" key="15">
    <source>
        <dbReference type="PIRSR" id="PIRSR601952-2"/>
    </source>
</evidence>
<dbReference type="InterPro" id="IPR018299">
    <property type="entry name" value="Alkaline_phosphatase_AS"/>
</dbReference>
<keyword evidence="18" id="KW-0732">Signal</keyword>
<keyword evidence="11" id="KW-0472">Membrane</keyword>
<feature type="binding site" evidence="15">
    <location>
        <position position="182"/>
    </location>
    <ligand>
        <name>Mg(2+)</name>
        <dbReference type="ChEBI" id="CHEBI:18420"/>
    </ligand>
</feature>
<keyword evidence="6" id="KW-0336">GPI-anchor</keyword>
<proteinExistence type="inferred from homology"/>
<evidence type="ECO:0000256" key="1">
    <source>
        <dbReference type="ARBA" id="ARBA00004609"/>
    </source>
</evidence>
<dbReference type="OMA" id="TEHNTNR"/>
<evidence type="ECO:0000256" key="7">
    <source>
        <dbReference type="ARBA" id="ARBA00022723"/>
    </source>
</evidence>
<dbReference type="EC" id="3.1.3.1" evidence="3 17"/>
<feature type="binding site" evidence="15">
    <location>
        <position position="67"/>
    </location>
    <ligand>
        <name>Mg(2+)</name>
        <dbReference type="ChEBI" id="CHEBI:18420"/>
    </ligand>
</feature>
<comment type="subcellular location">
    <subcellularLocation>
        <location evidence="1">Cell membrane</location>
        <topology evidence="1">Lipid-anchor</topology>
        <topology evidence="1">GPI-anchor</topology>
    </subcellularLocation>
</comment>
<keyword evidence="7 15" id="KW-0479">Metal-binding</keyword>